<dbReference type="STRING" id="9544.ENSMMUP00000065145"/>
<keyword evidence="5 14" id="KW-0812">Transmembrane</keyword>
<dbReference type="InterPro" id="IPR006990">
    <property type="entry name" value="Tweety"/>
</dbReference>
<evidence type="ECO:0000256" key="5">
    <source>
        <dbReference type="ARBA" id="ARBA00022692"/>
    </source>
</evidence>
<evidence type="ECO:0000313" key="18">
    <source>
        <dbReference type="VGNC" id="VGNC:79349"/>
    </source>
</evidence>
<evidence type="ECO:0000256" key="3">
    <source>
        <dbReference type="ARBA" id="ARBA00022448"/>
    </source>
</evidence>
<dbReference type="InParanoid" id="A0A5F7ZKK0"/>
<keyword evidence="3 14" id="KW-0813">Transport</keyword>
<reference evidence="16" key="3">
    <citation type="submission" date="2025-08" db="UniProtKB">
        <authorList>
            <consortium name="Ensembl"/>
        </authorList>
    </citation>
    <scope>IDENTIFICATION</scope>
    <source>
        <strain evidence="16">17573</strain>
    </source>
</reference>
<dbReference type="Proteomes" id="UP000006718">
    <property type="component" value="Chromosome 3"/>
</dbReference>
<keyword evidence="4" id="KW-1003">Cell membrane</keyword>
<evidence type="ECO:0000256" key="4">
    <source>
        <dbReference type="ARBA" id="ARBA00022475"/>
    </source>
</evidence>
<evidence type="ECO:0000256" key="9">
    <source>
        <dbReference type="ARBA" id="ARBA00023173"/>
    </source>
</evidence>
<dbReference type="VEuPathDB" id="HostDB:ENSMMUG00000019005"/>
<keyword evidence="7 14" id="KW-0406">Ion transport</keyword>
<evidence type="ECO:0000256" key="15">
    <source>
        <dbReference type="SAM" id="MobiDB-lite"/>
    </source>
</evidence>
<dbReference type="AlphaFoldDB" id="A0A5F7ZKK0"/>
<comment type="subcellular location">
    <subcellularLocation>
        <location evidence="1">Cell membrane</location>
        <topology evidence="1">Multi-pass membrane protein</topology>
    </subcellularLocation>
</comment>
<feature type="transmembrane region" description="Helical" evidence="14">
    <location>
        <begin position="520"/>
        <end position="541"/>
    </location>
</feature>
<evidence type="ECO:0000256" key="10">
    <source>
        <dbReference type="ARBA" id="ARBA00023180"/>
    </source>
</evidence>
<reference evidence="17" key="1">
    <citation type="journal article" date="2007" name="Science">
        <title>Evolutionary and biomedical insights from the rhesus macaque genome.</title>
        <authorList>
            <person name="Gibbs R.A."/>
            <person name="Rogers J."/>
            <person name="Katze M.G."/>
            <person name="Bumgarner R."/>
            <person name="Weinstock G.M."/>
            <person name="Mardis E.R."/>
            <person name="Remington K.A."/>
            <person name="Strausberg R.L."/>
            <person name="Venter J.C."/>
            <person name="Wilson R.K."/>
            <person name="Batzer M.A."/>
            <person name="Bustamante C.D."/>
            <person name="Eichler E.E."/>
            <person name="Hahn M.W."/>
            <person name="Hardison R.C."/>
            <person name="Makova K.D."/>
            <person name="Miller W."/>
            <person name="Milosavljevic A."/>
            <person name="Palermo R.E."/>
            <person name="Siepel A."/>
            <person name="Sikela J.M."/>
            <person name="Attaway T."/>
            <person name="Bell S."/>
            <person name="Bernard K.E."/>
            <person name="Buhay C.J."/>
            <person name="Chandrabose M.N."/>
            <person name="Dao M."/>
            <person name="Davis C."/>
            <person name="Delehaunty K.D."/>
            <person name="Ding Y."/>
            <person name="Dinh H.H."/>
            <person name="Dugan-Rocha S."/>
            <person name="Fulton L.A."/>
            <person name="Gabisi R.A."/>
            <person name="Garner T.T."/>
            <person name="Godfrey J."/>
            <person name="Hawes A.C."/>
            <person name="Hernandez J."/>
            <person name="Hines S."/>
            <person name="Holder M."/>
            <person name="Hume J."/>
            <person name="Jhangiani S.N."/>
            <person name="Joshi V."/>
            <person name="Khan Z.M."/>
            <person name="Kirkness E.F."/>
            <person name="Cree A."/>
            <person name="Fowler R.G."/>
            <person name="Lee S."/>
            <person name="Lewis L.R."/>
            <person name="Li Z."/>
            <person name="Liu Y.-S."/>
            <person name="Moore S.M."/>
            <person name="Muzny D."/>
            <person name="Nazareth L.V."/>
            <person name="Ngo D.N."/>
            <person name="Okwuonu G.O."/>
            <person name="Pai G."/>
            <person name="Parker D."/>
            <person name="Paul H.A."/>
            <person name="Pfannkoch C."/>
            <person name="Pohl C.S."/>
            <person name="Rogers Y.-H.C."/>
            <person name="Ruiz S.J."/>
            <person name="Sabo A."/>
            <person name="Santibanez J."/>
            <person name="Schneider B.W."/>
            <person name="Smith S.M."/>
            <person name="Sodergren E."/>
            <person name="Svatek A.F."/>
            <person name="Utterback T.R."/>
            <person name="Vattathil S."/>
            <person name="Warren W."/>
            <person name="White C.S."/>
            <person name="Chinwalla A.T."/>
            <person name="Feng Y."/>
            <person name="Halpern A.L."/>
            <person name="Hillier L.W."/>
            <person name="Huang X."/>
            <person name="Minx P."/>
            <person name="Nelson J.O."/>
            <person name="Pepin K.H."/>
            <person name="Qin X."/>
            <person name="Sutton G.G."/>
            <person name="Venter E."/>
            <person name="Walenz B.P."/>
            <person name="Wallis J.W."/>
            <person name="Worley K.C."/>
            <person name="Yang S.-P."/>
            <person name="Jones S.M."/>
            <person name="Marra M.A."/>
            <person name="Rocchi M."/>
            <person name="Schein J.E."/>
            <person name="Baertsch R."/>
            <person name="Clarke L."/>
            <person name="Csuros M."/>
            <person name="Glasscock J."/>
            <person name="Harris R.A."/>
            <person name="Havlak P."/>
            <person name="Jackson A.R."/>
            <person name="Jiang H."/>
            <person name="Liu Y."/>
            <person name="Messina D.N."/>
            <person name="Shen Y."/>
            <person name="Song H.X.-Z."/>
            <person name="Wylie T."/>
            <person name="Zhang L."/>
            <person name="Birney E."/>
            <person name="Han K."/>
            <person name="Konkel M.K."/>
            <person name="Lee J."/>
            <person name="Smit A.F.A."/>
            <person name="Ullmer B."/>
            <person name="Wang H."/>
            <person name="Xing J."/>
            <person name="Burhans R."/>
            <person name="Cheng Z."/>
            <person name="Karro J.E."/>
            <person name="Ma J."/>
            <person name="Raney B."/>
            <person name="She X."/>
            <person name="Cox M.J."/>
            <person name="Demuth J.P."/>
            <person name="Dumas L.J."/>
            <person name="Han S.-G."/>
            <person name="Hopkins J."/>
            <person name="Karimpour-Fard A."/>
            <person name="Kim Y.H."/>
            <person name="Pollack J.R."/>
            <person name="Vinar T."/>
            <person name="Addo-Quaye C."/>
            <person name="Degenhardt J."/>
            <person name="Denby A."/>
            <person name="Hubisz M.J."/>
            <person name="Indap A."/>
            <person name="Kosiol C."/>
            <person name="Lahn B.T."/>
            <person name="Lawson H.A."/>
            <person name="Marklein A."/>
            <person name="Nielsen R."/>
            <person name="Vallender E.J."/>
            <person name="Clark A.G."/>
            <person name="Ferguson B."/>
            <person name="Hernandez R.D."/>
            <person name="Hirani K."/>
            <person name="Kehrer-Sawatzki H."/>
            <person name="Kolb J."/>
            <person name="Patil S."/>
            <person name="Pu L.-L."/>
            <person name="Ren Y."/>
            <person name="Smith D.G."/>
            <person name="Wheeler D.A."/>
            <person name="Schenck I."/>
            <person name="Ball E.V."/>
            <person name="Chen R."/>
            <person name="Cooper D.N."/>
            <person name="Giardine B."/>
            <person name="Hsu F."/>
            <person name="Kent W.J."/>
            <person name="Lesk A."/>
            <person name="Nelson D.L."/>
            <person name="O'brien W.E."/>
            <person name="Pruefer K."/>
            <person name="Stenson P.D."/>
            <person name="Wallace J.C."/>
            <person name="Ke H."/>
            <person name="Liu X.-M."/>
            <person name="Wang P."/>
            <person name="Xiang A.P."/>
            <person name="Yang F."/>
            <person name="Barber G.P."/>
            <person name="Haussler D."/>
            <person name="Karolchik D."/>
            <person name="Kern A.D."/>
            <person name="Kuhn R.M."/>
            <person name="Smith K.E."/>
            <person name="Zwieg A.S."/>
        </authorList>
    </citation>
    <scope>NUCLEOTIDE SEQUENCE [LARGE SCALE GENOMIC DNA]</scope>
    <source>
        <strain evidence="17">17573</strain>
    </source>
</reference>
<dbReference type="SMR" id="A0A5F7ZKK0"/>
<evidence type="ECO:0000256" key="6">
    <source>
        <dbReference type="ARBA" id="ARBA00022989"/>
    </source>
</evidence>
<dbReference type="ExpressionAtlas" id="A0A5F7ZKK0">
    <property type="expression patterns" value="baseline"/>
</dbReference>
<sequence>MVRPGSQVWGPGLGDPRCITEVVGASMPHLQVGDGAHHLGVETGLNGSLRQVPCWGGAWDSGLGVYPLSAAFCPPAGAAAAGGHRPGLPRPGPPLPALLLLLAVLSAAQERGAPGRRLLLHGLVCHHRHAGVQVSTVGRGRRAGPERAAPKGAGLECWGGRGYISRPRPHAPALSSAGIAVGFYGNGETSDGIHRATYSLRHANRTVAGVQDRVSDRGVGAGALLLLRTPCLREAGRGSRGWGCAGRAQPLGRGGRAPNLTLAGPAQVWDTAVGLNHTAEPSLQTLEQQLAGRPEPLRAVQRLQGLLETLLGYTAAIPFWRNTAVSLEVLAEQVDLYDWYRWLGYLGLLLLDVIICLLVLVGLIRSSKGILVGVCLLGVLALVISWGALGLELAVSVGSSDFCVDPDTYVTKMVEEHSVLSGDILQYYLACSPRATNPFQQKLSGSHKALVEMQDVVAELLRTVPSEQPATKDPLLRVQEVLNGTEVNLQHLTALVDCRSLHLDYVQALTGFCYDGVEGLIYLALFSFVTALMFSSIVCSVPHTWQQKRGPDEDGEEEAAPGPRQAHDSLYRVHMPSLYSCGSSYGSETSIPAAAHTVSNAPVTEYITPPA</sequence>
<dbReference type="Bgee" id="ENSMMUG00000019005">
    <property type="expression patterns" value="Expressed in cerebellar cortex and 21 other cell types or tissues"/>
</dbReference>
<gene>
    <name evidence="16 18" type="primary">TTYH3</name>
</gene>
<dbReference type="GO" id="GO:0005509">
    <property type="term" value="F:calcium ion binding"/>
    <property type="evidence" value="ECO:0007669"/>
    <property type="project" value="Ensembl"/>
</dbReference>
<organism evidence="16 17">
    <name type="scientific">Macaca mulatta</name>
    <name type="common">Rhesus macaque</name>
    <dbReference type="NCBI Taxonomy" id="9544"/>
    <lineage>
        <taxon>Eukaryota</taxon>
        <taxon>Metazoa</taxon>
        <taxon>Chordata</taxon>
        <taxon>Craniata</taxon>
        <taxon>Vertebrata</taxon>
        <taxon>Euteleostomi</taxon>
        <taxon>Mammalia</taxon>
        <taxon>Eutheria</taxon>
        <taxon>Euarchontoglires</taxon>
        <taxon>Primates</taxon>
        <taxon>Haplorrhini</taxon>
        <taxon>Catarrhini</taxon>
        <taxon>Cercopithecidae</taxon>
        <taxon>Cercopithecinae</taxon>
        <taxon>Macaca</taxon>
    </lineage>
</organism>
<feature type="transmembrane region" description="Helical" evidence="14">
    <location>
        <begin position="342"/>
        <end position="363"/>
    </location>
</feature>
<dbReference type="CDD" id="cd07912">
    <property type="entry name" value="Tweety_N"/>
    <property type="match status" value="1"/>
</dbReference>
<name>A0A5F7ZKK0_MACMU</name>
<evidence type="ECO:0000256" key="11">
    <source>
        <dbReference type="ARBA" id="ARBA00023214"/>
    </source>
</evidence>
<comment type="function">
    <text evidence="14">Probable chloride channel.</text>
</comment>
<dbReference type="PANTHER" id="PTHR12424:SF4">
    <property type="entry name" value="PROTEIN TWEETY HOMOLOG 3"/>
    <property type="match status" value="1"/>
</dbReference>
<comment type="catalytic activity">
    <reaction evidence="13">
        <text>L-glutamate(out) = L-glutamate(in)</text>
        <dbReference type="Rhea" id="RHEA:66336"/>
        <dbReference type="ChEBI" id="CHEBI:29985"/>
    </reaction>
    <physiologicalReaction direction="right-to-left" evidence="13">
        <dbReference type="Rhea" id="RHEA:66338"/>
    </physiologicalReaction>
</comment>
<keyword evidence="6 14" id="KW-1133">Transmembrane helix</keyword>
<accession>A0A5F7ZKK0</accession>
<evidence type="ECO:0000256" key="8">
    <source>
        <dbReference type="ARBA" id="ARBA00023136"/>
    </source>
</evidence>
<keyword evidence="10" id="KW-0325">Glycoprotein</keyword>
<dbReference type="GeneTree" id="ENSGT00950000183060"/>
<comment type="caution">
    <text evidence="14">Lacks conserved residue(s) required for the propagation of feature annotation.</text>
</comment>
<keyword evidence="9 14" id="KW-0869">Chloride channel</keyword>
<dbReference type="PANTHER" id="PTHR12424">
    <property type="entry name" value="TWEETY-RELATED"/>
    <property type="match status" value="1"/>
</dbReference>
<dbReference type="GO" id="GO:0015813">
    <property type="term" value="P:L-glutamate transmembrane transport"/>
    <property type="evidence" value="ECO:0007669"/>
    <property type="project" value="Ensembl"/>
</dbReference>
<evidence type="ECO:0000256" key="13">
    <source>
        <dbReference type="ARBA" id="ARBA00044642"/>
    </source>
</evidence>
<keyword evidence="11 14" id="KW-0868">Chloride</keyword>
<evidence type="ECO:0000256" key="2">
    <source>
        <dbReference type="ARBA" id="ARBA00009849"/>
    </source>
</evidence>
<evidence type="ECO:0000256" key="12">
    <source>
        <dbReference type="ARBA" id="ARBA00023303"/>
    </source>
</evidence>
<dbReference type="GO" id="GO:0005229">
    <property type="term" value="F:intracellularly calcium-gated chloride channel activity"/>
    <property type="evidence" value="ECO:0007669"/>
    <property type="project" value="Ensembl"/>
</dbReference>
<keyword evidence="8 14" id="KW-0472">Membrane</keyword>
<evidence type="ECO:0000313" key="16">
    <source>
        <dbReference type="Ensembl" id="ENSMMUP00000065145.1"/>
    </source>
</evidence>
<reference evidence="16" key="2">
    <citation type="submission" date="2019-01" db="EMBL/GenBank/DDBJ databases">
        <authorList>
            <person name="Graves T."/>
            <person name="Eichler E.E."/>
            <person name="Wilson R.K."/>
        </authorList>
    </citation>
    <scope>NUCLEOTIDE SEQUENCE [LARGE SCALE GENOMIC DNA]</scope>
    <source>
        <strain evidence="16">17573</strain>
    </source>
</reference>
<comment type="similarity">
    <text evidence="2 14">Belongs to the tweety family.</text>
</comment>
<dbReference type="GO" id="GO:0072320">
    <property type="term" value="F:volume-sensitive chloride channel activity"/>
    <property type="evidence" value="ECO:0007669"/>
    <property type="project" value="Ensembl"/>
</dbReference>
<protein>
    <recommendedName>
        <fullName evidence="14">Protein tweety homolog</fullName>
    </recommendedName>
</protein>
<feature type="transmembrane region" description="Helical" evidence="14">
    <location>
        <begin position="370"/>
        <end position="389"/>
    </location>
</feature>
<dbReference type="FunCoup" id="A0A5F7ZKK0">
    <property type="interactions" value="1102"/>
</dbReference>
<dbReference type="VGNC" id="VGNC:79349">
    <property type="gene designation" value="TTYH3"/>
</dbReference>
<dbReference type="GO" id="GO:0005886">
    <property type="term" value="C:plasma membrane"/>
    <property type="evidence" value="ECO:0007669"/>
    <property type="project" value="UniProtKB-SubCell"/>
</dbReference>
<evidence type="ECO:0000256" key="1">
    <source>
        <dbReference type="ARBA" id="ARBA00004651"/>
    </source>
</evidence>
<proteinExistence type="inferred from homology"/>
<dbReference type="Pfam" id="PF04906">
    <property type="entry name" value="Tweety"/>
    <property type="match status" value="2"/>
</dbReference>
<dbReference type="Ensembl" id="ENSMMUT00000087744.1">
    <property type="protein sequence ID" value="ENSMMUP00000065145.1"/>
    <property type="gene ID" value="ENSMMUG00000019005.4"/>
</dbReference>
<evidence type="ECO:0000256" key="7">
    <source>
        <dbReference type="ARBA" id="ARBA00023065"/>
    </source>
</evidence>
<reference evidence="16" key="4">
    <citation type="submission" date="2025-09" db="UniProtKB">
        <authorList>
            <consortium name="Ensembl"/>
        </authorList>
    </citation>
    <scope>IDENTIFICATION</scope>
    <source>
        <strain evidence="16">17573</strain>
    </source>
</reference>
<dbReference type="GO" id="GO:0034707">
    <property type="term" value="C:chloride channel complex"/>
    <property type="evidence" value="ECO:0007669"/>
    <property type="project" value="UniProtKB-UniRule"/>
</dbReference>
<keyword evidence="17" id="KW-1185">Reference proteome</keyword>
<evidence type="ECO:0000256" key="14">
    <source>
        <dbReference type="RuleBase" id="RU361114"/>
    </source>
</evidence>
<evidence type="ECO:0000313" key="17">
    <source>
        <dbReference type="Proteomes" id="UP000006718"/>
    </source>
</evidence>
<keyword evidence="12 14" id="KW-0407">Ion channel</keyword>
<feature type="region of interest" description="Disordered" evidence="15">
    <location>
        <begin position="545"/>
        <end position="566"/>
    </location>
</feature>